<reference evidence="6" key="1">
    <citation type="submission" date="2014-07" db="EMBL/GenBank/DDBJ databases">
        <authorList>
            <person name="Urmite Genomes Urmite Genomes"/>
        </authorList>
    </citation>
    <scope>NUCLEOTIDE SEQUENCE</scope>
    <source>
        <strain evidence="6">13S34_air</strain>
    </source>
</reference>
<evidence type="ECO:0000256" key="3">
    <source>
        <dbReference type="ARBA" id="ARBA00022723"/>
    </source>
</evidence>
<dbReference type="PANTHER" id="PTHR13799">
    <property type="entry name" value="NGG1 INTERACTING FACTOR 3"/>
    <property type="match status" value="1"/>
</dbReference>
<keyword evidence="6" id="KW-0378">Hydrolase</keyword>
<dbReference type="SUPFAM" id="SSF102705">
    <property type="entry name" value="NIF3 (NGG1p interacting factor 3)-like"/>
    <property type="match status" value="1"/>
</dbReference>
<evidence type="ECO:0000313" key="6">
    <source>
        <dbReference type="EMBL" id="CEA05108.1"/>
    </source>
</evidence>
<dbReference type="GO" id="GO:0046872">
    <property type="term" value="F:metal ion binding"/>
    <property type="evidence" value="ECO:0007669"/>
    <property type="project" value="UniProtKB-UniRule"/>
</dbReference>
<evidence type="ECO:0000256" key="2">
    <source>
        <dbReference type="ARBA" id="ARBA00022112"/>
    </source>
</evidence>
<dbReference type="Gene3D" id="3.30.70.120">
    <property type="match status" value="1"/>
</dbReference>
<dbReference type="GO" id="GO:0016787">
    <property type="term" value="F:hydrolase activity"/>
    <property type="evidence" value="ECO:0007669"/>
    <property type="project" value="UniProtKB-KW"/>
</dbReference>
<dbReference type="InterPro" id="IPR036069">
    <property type="entry name" value="DUF34/NIF3_sf"/>
</dbReference>
<proteinExistence type="inferred from homology"/>
<evidence type="ECO:0000256" key="5">
    <source>
        <dbReference type="PIRSR" id="PIRSR602678-1"/>
    </source>
</evidence>
<dbReference type="InterPro" id="IPR017221">
    <property type="entry name" value="DUF34/NIF3_bac"/>
</dbReference>
<protein>
    <recommendedName>
        <fullName evidence="2 4">GTP cyclohydrolase 1 type 2 homolog</fullName>
    </recommendedName>
</protein>
<dbReference type="Gene3D" id="3.40.1390.30">
    <property type="entry name" value="NIF3 (NGG1p interacting factor 3)-like"/>
    <property type="match status" value="1"/>
</dbReference>
<comment type="similarity">
    <text evidence="1 4">Belongs to the GTP cyclohydrolase I type 2/NIF3 family.</text>
</comment>
<feature type="binding site" evidence="5">
    <location>
        <position position="336"/>
    </location>
    <ligand>
        <name>a divalent metal cation</name>
        <dbReference type="ChEBI" id="CHEBI:60240"/>
        <label>1</label>
    </ligand>
</feature>
<dbReference type="AlphaFoldDB" id="A0A078MCI0"/>
<feature type="binding site" evidence="5">
    <location>
        <position position="107"/>
    </location>
    <ligand>
        <name>a divalent metal cation</name>
        <dbReference type="ChEBI" id="CHEBI:60240"/>
        <label>1</label>
    </ligand>
</feature>
<dbReference type="HOGENOM" id="CLU_037423_1_0_9"/>
<feature type="binding site" evidence="5">
    <location>
        <position position="333"/>
    </location>
    <ligand>
        <name>a divalent metal cation</name>
        <dbReference type="ChEBI" id="CHEBI:60240"/>
        <label>1</label>
    </ligand>
</feature>
<accession>A0A078MCI0</accession>
<dbReference type="FunFam" id="3.40.1390.30:FF:000001">
    <property type="entry name" value="GTP cyclohydrolase 1 type 2"/>
    <property type="match status" value="1"/>
</dbReference>
<name>A0A078MCI0_9BACL</name>
<organism evidence="6">
    <name type="scientific">Metalysinibacillus saudimassiliensis</name>
    <dbReference type="NCBI Taxonomy" id="1461583"/>
    <lineage>
        <taxon>Bacteria</taxon>
        <taxon>Bacillati</taxon>
        <taxon>Bacillota</taxon>
        <taxon>Bacilli</taxon>
        <taxon>Bacillales</taxon>
        <taxon>Caryophanaceae</taxon>
        <taxon>Metalysinibacillus</taxon>
    </lineage>
</organism>
<dbReference type="PIRSF" id="PIRSF037489">
    <property type="entry name" value="UCP037489_NIF3_YqfO"/>
    <property type="match status" value="1"/>
</dbReference>
<dbReference type="PANTHER" id="PTHR13799:SF14">
    <property type="entry name" value="GTP CYCLOHYDROLASE 1 TYPE 2 HOMOLOG"/>
    <property type="match status" value="1"/>
</dbReference>
<evidence type="ECO:0000256" key="4">
    <source>
        <dbReference type="PIRNR" id="PIRNR037489"/>
    </source>
</evidence>
<evidence type="ECO:0000256" key="1">
    <source>
        <dbReference type="ARBA" id="ARBA00006964"/>
    </source>
</evidence>
<dbReference type="NCBIfam" id="TIGR00486">
    <property type="entry name" value="YbgI_SA1388"/>
    <property type="match status" value="1"/>
</dbReference>
<dbReference type="InterPro" id="IPR002678">
    <property type="entry name" value="DUF34/NIF3"/>
</dbReference>
<dbReference type="EMBL" id="LN483076">
    <property type="protein sequence ID" value="CEA05108.1"/>
    <property type="molecule type" value="Genomic_DNA"/>
</dbReference>
<dbReference type="GO" id="GO:0005737">
    <property type="term" value="C:cytoplasm"/>
    <property type="evidence" value="ECO:0007669"/>
    <property type="project" value="TreeGrafter"/>
</dbReference>
<gene>
    <name evidence="6" type="ORF">BN1050_02312</name>
</gene>
<sequence>MKATNGHEVIQLFEQWSPKKLACMENDPIGLAVGTLNKPVTRVLVTLDVNEAVVNEAIAESCELIIAHHPPIFRKLAHIRTDTPAGKLYEKLIKNDIAVYAAHTNLDVAAGGVNDLLADALGLMDTTFLEKTYSEPMMKLATFIPFAQAFELRDVLAKAGAGQLGDYDSCSYTTQGEGRYRALAGANPHVGEIGELHTEAEQRIEVVFPKSMTGRIVKAMLQAHPYEEPAYDLFEMAREMNVQGIGRVGKLEAPMTLREFAEHVKQSLDVPCVRMVGDGEVQVQKVALVGGDGNKYINAAKFAGADVFMTGDMYFHTAQDAEAMGLNIIDPGHHVEKVMIKGVAQKMATLVEAKKLDVQFIESAVDTEPFQFV</sequence>
<feature type="binding site" evidence="5">
    <location>
        <position position="69"/>
    </location>
    <ligand>
        <name>a divalent metal cation</name>
        <dbReference type="ChEBI" id="CHEBI:60240"/>
        <label>1</label>
    </ligand>
</feature>
<feature type="binding site" evidence="5">
    <location>
        <position position="68"/>
    </location>
    <ligand>
        <name>a divalent metal cation</name>
        <dbReference type="ChEBI" id="CHEBI:60240"/>
        <label>1</label>
    </ligand>
</feature>
<dbReference type="InterPro" id="IPR015867">
    <property type="entry name" value="N-reg_PII/ATP_PRibTrfase_C"/>
</dbReference>
<dbReference type="Pfam" id="PF01784">
    <property type="entry name" value="DUF34_NIF3"/>
    <property type="match status" value="1"/>
</dbReference>
<dbReference type="PATRIC" id="fig|1461583.4.peg.2227"/>
<keyword evidence="3 4" id="KW-0479">Metal-binding</keyword>